<dbReference type="AlphaFoldDB" id="X0U0A7"/>
<name>X0U0A7_9ZZZZ</name>
<proteinExistence type="predicted"/>
<dbReference type="EMBL" id="BARS01007346">
    <property type="protein sequence ID" value="GAF81860.1"/>
    <property type="molecule type" value="Genomic_DNA"/>
</dbReference>
<protein>
    <submittedName>
        <fullName evidence="1">Uncharacterized protein</fullName>
    </submittedName>
</protein>
<comment type="caution">
    <text evidence="1">The sequence shown here is derived from an EMBL/GenBank/DDBJ whole genome shotgun (WGS) entry which is preliminary data.</text>
</comment>
<sequence length="76" mass="8425">AIIDYVLGEPSDKILFIVGRKSYTAKEVLKAMKKGNKLAEEIINLSVKSNCTGGVILTPDVITEDVMQATLQMWKR</sequence>
<feature type="non-terminal residue" evidence="1">
    <location>
        <position position="1"/>
    </location>
</feature>
<evidence type="ECO:0000313" key="1">
    <source>
        <dbReference type="EMBL" id="GAF81860.1"/>
    </source>
</evidence>
<gene>
    <name evidence="1" type="ORF">S01H1_14154</name>
</gene>
<reference evidence="1" key="1">
    <citation type="journal article" date="2014" name="Front. Microbiol.">
        <title>High frequency of phylogenetically diverse reductive dehalogenase-homologous genes in deep subseafloor sedimentary metagenomes.</title>
        <authorList>
            <person name="Kawai M."/>
            <person name="Futagami T."/>
            <person name="Toyoda A."/>
            <person name="Takaki Y."/>
            <person name="Nishi S."/>
            <person name="Hori S."/>
            <person name="Arai W."/>
            <person name="Tsubouchi T."/>
            <person name="Morono Y."/>
            <person name="Uchiyama I."/>
            <person name="Ito T."/>
            <person name="Fujiyama A."/>
            <person name="Inagaki F."/>
            <person name="Takami H."/>
        </authorList>
    </citation>
    <scope>NUCLEOTIDE SEQUENCE</scope>
    <source>
        <strain evidence="1">Expedition CK06-06</strain>
    </source>
</reference>
<organism evidence="1">
    <name type="scientific">marine sediment metagenome</name>
    <dbReference type="NCBI Taxonomy" id="412755"/>
    <lineage>
        <taxon>unclassified sequences</taxon>
        <taxon>metagenomes</taxon>
        <taxon>ecological metagenomes</taxon>
    </lineage>
</organism>
<accession>X0U0A7</accession>